<dbReference type="Proteomes" id="UP000041247">
    <property type="component" value="Unassembled WGS sequence"/>
</dbReference>
<sequence>MLAMAPDTIGVKAFYAPLDLDGIARMHNADSQALVAQIDLPVAH</sequence>
<evidence type="ECO:0000313" key="2">
    <source>
        <dbReference type="Proteomes" id="UP000041247"/>
    </source>
</evidence>
<proteinExistence type="predicted"/>
<gene>
    <name evidence="1" type="ORF">XTPLMG728_3332</name>
</gene>
<dbReference type="AlphaFoldDB" id="A0A0K3A3J2"/>
<reference evidence="1 2" key="1">
    <citation type="submission" date="2015-07" db="EMBL/GenBank/DDBJ databases">
        <authorList>
            <person name="Noorani M."/>
        </authorList>
    </citation>
    <scope>NUCLEOTIDE SEQUENCE [LARGE SCALE GENOMIC DNA]</scope>
    <source>
        <strain evidence="1">LMG728</strain>
    </source>
</reference>
<organism evidence="1 2">
    <name type="scientific">Xanthomonas graminis pv. poae</name>
    <dbReference type="NCBI Taxonomy" id="227946"/>
    <lineage>
        <taxon>Bacteria</taxon>
        <taxon>Pseudomonadati</taxon>
        <taxon>Pseudomonadota</taxon>
        <taxon>Gammaproteobacteria</taxon>
        <taxon>Lysobacterales</taxon>
        <taxon>Lysobacteraceae</taxon>
        <taxon>Xanthomonas</taxon>
        <taxon>Xanthomonas translucens group</taxon>
        <taxon>Xanthomonas graminis</taxon>
    </lineage>
</organism>
<accession>A0A0K3A3J2</accession>
<protein>
    <submittedName>
        <fullName evidence="1">Uncharacterized protein</fullName>
    </submittedName>
</protein>
<name>A0A0K3A3J2_9XANT</name>
<dbReference type="EMBL" id="CXOK01000123">
    <property type="protein sequence ID" value="CTP92701.1"/>
    <property type="molecule type" value="Genomic_DNA"/>
</dbReference>
<evidence type="ECO:0000313" key="1">
    <source>
        <dbReference type="EMBL" id="CTP92701.1"/>
    </source>
</evidence>